<feature type="transmembrane region" description="Helical" evidence="4">
    <location>
        <begin position="377"/>
        <end position="398"/>
    </location>
</feature>
<dbReference type="GO" id="GO:0016020">
    <property type="term" value="C:membrane"/>
    <property type="evidence" value="ECO:0007669"/>
    <property type="project" value="TreeGrafter"/>
</dbReference>
<evidence type="ECO:0000259" key="5">
    <source>
        <dbReference type="PROSITE" id="PS50255"/>
    </source>
</evidence>
<evidence type="ECO:0000313" key="6">
    <source>
        <dbReference type="EMBL" id="EWM29412.1"/>
    </source>
</evidence>
<dbReference type="PROSITE" id="PS50255">
    <property type="entry name" value="CYTOCHROME_B5_2"/>
    <property type="match status" value="1"/>
</dbReference>
<keyword evidence="3" id="KW-0408">Iron</keyword>
<organism evidence="6 7">
    <name type="scientific">Nannochloropsis gaditana</name>
    <dbReference type="NCBI Taxonomy" id="72520"/>
    <lineage>
        <taxon>Eukaryota</taxon>
        <taxon>Sar</taxon>
        <taxon>Stramenopiles</taxon>
        <taxon>Ochrophyta</taxon>
        <taxon>Eustigmatophyceae</taxon>
        <taxon>Eustigmatales</taxon>
        <taxon>Monodopsidaceae</taxon>
        <taxon>Nannochloropsis</taxon>
    </lineage>
</organism>
<dbReference type="GO" id="GO:0020037">
    <property type="term" value="F:heme binding"/>
    <property type="evidence" value="ECO:0007669"/>
    <property type="project" value="InterPro"/>
</dbReference>
<feature type="transmembrane region" description="Helical" evidence="4">
    <location>
        <begin position="176"/>
        <end position="195"/>
    </location>
</feature>
<evidence type="ECO:0000256" key="2">
    <source>
        <dbReference type="ARBA" id="ARBA00022723"/>
    </source>
</evidence>
<sequence>MEHYPPHIATSYITPIHAYPARSTSSVMAPRDEETVMSPGGDPTVKDPLAEAVSQMPPPNSIKKNELWYIHGRAYDLTDFINKHPGGPTVLLNTQGRDCTALFEAFHPFTDRPAKLLAKMKEVKVSPDILAEKCTDISQGNWFYLPDGTPDPFWAALKERCGKYMKENKVERTMKWSTLLLHVFLLMIQPPLWWFGYLDAYPWYSHAAAVAMGVTTWIAGRLGHDGGHFAISHHYWINRFFGNWAGLGLSNMSYWEILHNVDHHTDTNTEKDPDLYHYVYFLRDHPRYPWYIFHRLQVARIYCYAVWSFTTAGLLMIEPMNMLLTGSGTRPPTVRLAKFRFFFWAKLVFHMLLFPTVMLGIPIWLLWDSNPNKGVVIAVRFASFVIYCAVTGVLFGLFSQVNHFSEDCVAAASRNTSWAVRQVETAANFCVDSSFWSLITAGIHIQIEHHLFPGLSSDRVLPLVPIVEQTCKEFGVNYKNFKTFPSILSSVHAYIDTLAYRVPRPAAKPKNAESTAVEVAE</sequence>
<evidence type="ECO:0000256" key="3">
    <source>
        <dbReference type="ARBA" id="ARBA00023004"/>
    </source>
</evidence>
<dbReference type="SMART" id="SM01117">
    <property type="entry name" value="Cyt-b5"/>
    <property type="match status" value="1"/>
</dbReference>
<evidence type="ECO:0000313" key="7">
    <source>
        <dbReference type="Proteomes" id="UP000019335"/>
    </source>
</evidence>
<feature type="domain" description="Cytochrome b5 heme-binding" evidence="5">
    <location>
        <begin position="70"/>
        <end position="108"/>
    </location>
</feature>
<keyword evidence="4" id="KW-0472">Membrane</keyword>
<gene>
    <name evidence="6" type="ORF">Naga_100042g12</name>
</gene>
<reference evidence="6 7" key="1">
    <citation type="journal article" date="2014" name="Mol. Plant">
        <title>Chromosome Scale Genome Assembly and Transcriptome Profiling of Nannochloropsis gaditana in Nitrogen Depletion.</title>
        <authorList>
            <person name="Corteggiani Carpinelli E."/>
            <person name="Telatin A."/>
            <person name="Vitulo N."/>
            <person name="Forcato C."/>
            <person name="D'Angelo M."/>
            <person name="Schiavon R."/>
            <person name="Vezzi A."/>
            <person name="Giacometti G.M."/>
            <person name="Morosinotto T."/>
            <person name="Valle G."/>
        </authorList>
    </citation>
    <scope>NUCLEOTIDE SEQUENCE [LARGE SCALE GENOMIC DNA]</scope>
    <source>
        <strain evidence="6 7">B-31</strain>
    </source>
</reference>
<comment type="caution">
    <text evidence="6">The sequence shown here is derived from an EMBL/GenBank/DDBJ whole genome shotgun (WGS) entry which is preliminary data.</text>
</comment>
<evidence type="ECO:0000256" key="4">
    <source>
        <dbReference type="SAM" id="Phobius"/>
    </source>
</evidence>
<dbReference type="PANTHER" id="PTHR19353:SF15">
    <property type="entry name" value="CYTOCHROME B5 HEME-BINDING DOMAIN-CONTAINING PROTEIN"/>
    <property type="match status" value="1"/>
</dbReference>
<dbReference type="PIRSF" id="PIRSF015921">
    <property type="entry name" value="FA_sphinglp_des"/>
    <property type="match status" value="1"/>
</dbReference>
<evidence type="ECO:0000256" key="1">
    <source>
        <dbReference type="ARBA" id="ARBA00022617"/>
    </source>
</evidence>
<dbReference type="InterPro" id="IPR001199">
    <property type="entry name" value="Cyt_B5-like_heme/steroid-bd"/>
</dbReference>
<dbReference type="Proteomes" id="UP000019335">
    <property type="component" value="Chromosome 3"/>
</dbReference>
<dbReference type="PROSITE" id="PS00191">
    <property type="entry name" value="CYTOCHROME_B5_1"/>
    <property type="match status" value="1"/>
</dbReference>
<dbReference type="GO" id="GO:0046872">
    <property type="term" value="F:metal ion binding"/>
    <property type="evidence" value="ECO:0007669"/>
    <property type="project" value="UniProtKB-KW"/>
</dbReference>
<keyword evidence="4" id="KW-1133">Transmembrane helix</keyword>
<dbReference type="InterPro" id="IPR012171">
    <property type="entry name" value="Fatty_acid_desaturase"/>
</dbReference>
<dbReference type="AlphaFoldDB" id="W7TTC9"/>
<accession>W7TTC9</accession>
<dbReference type="EMBL" id="AZIL01000168">
    <property type="protein sequence ID" value="EWM29412.1"/>
    <property type="molecule type" value="Genomic_DNA"/>
</dbReference>
<dbReference type="Pfam" id="PF00487">
    <property type="entry name" value="FA_desaturase"/>
    <property type="match status" value="1"/>
</dbReference>
<dbReference type="Pfam" id="PF00173">
    <property type="entry name" value="Cyt-b5"/>
    <property type="match status" value="1"/>
</dbReference>
<keyword evidence="4" id="KW-0812">Transmembrane</keyword>
<feature type="transmembrane region" description="Helical" evidence="4">
    <location>
        <begin position="301"/>
        <end position="321"/>
    </location>
</feature>
<dbReference type="InterPro" id="IPR036400">
    <property type="entry name" value="Cyt_B5-like_heme/steroid_sf"/>
</dbReference>
<dbReference type="GO" id="GO:0006629">
    <property type="term" value="P:lipid metabolic process"/>
    <property type="evidence" value="ECO:0007669"/>
    <property type="project" value="InterPro"/>
</dbReference>
<dbReference type="OrthoDB" id="260519at2759"/>
<feature type="transmembrane region" description="Helical" evidence="4">
    <location>
        <begin position="341"/>
        <end position="365"/>
    </location>
</feature>
<keyword evidence="2" id="KW-0479">Metal-binding</keyword>
<dbReference type="SUPFAM" id="SSF55856">
    <property type="entry name" value="Cytochrome b5-like heme/steroid binding domain"/>
    <property type="match status" value="1"/>
</dbReference>
<proteinExistence type="predicted"/>
<keyword evidence="7" id="KW-1185">Reference proteome</keyword>
<keyword evidence="1" id="KW-0349">Heme</keyword>
<dbReference type="InterPro" id="IPR005804">
    <property type="entry name" value="FA_desaturase_dom"/>
</dbReference>
<dbReference type="GO" id="GO:0016717">
    <property type="term" value="F:oxidoreductase activity, acting on paired donors, with oxidation of a pair of donors resulting in the reduction of molecular oxygen to two molecules of water"/>
    <property type="evidence" value="ECO:0007669"/>
    <property type="project" value="TreeGrafter"/>
</dbReference>
<dbReference type="PANTHER" id="PTHR19353">
    <property type="entry name" value="FATTY ACID DESATURASE 2"/>
    <property type="match status" value="1"/>
</dbReference>
<name>W7TTC9_9STRA</name>
<dbReference type="Gene3D" id="3.10.120.10">
    <property type="entry name" value="Cytochrome b5-like heme/steroid binding domain"/>
    <property type="match status" value="1"/>
</dbReference>
<protein>
    <submittedName>
        <fullName evidence="6">Cytochrome b5, heme-binding site</fullName>
    </submittedName>
</protein>
<dbReference type="InterPro" id="IPR018506">
    <property type="entry name" value="Cyt_B5_heme-BS"/>
</dbReference>